<dbReference type="Gene3D" id="3.40.50.720">
    <property type="entry name" value="NAD(P)-binding Rossmann-like Domain"/>
    <property type="match status" value="1"/>
</dbReference>
<evidence type="ECO:0000256" key="1">
    <source>
        <dbReference type="SAM" id="MobiDB-lite"/>
    </source>
</evidence>
<evidence type="ECO:0000313" key="2">
    <source>
        <dbReference type="EMBL" id="QKG84159.1"/>
    </source>
</evidence>
<organism evidence="2 3">
    <name type="scientific">Kroppenstedtia pulmonis</name>
    <dbReference type="NCBI Taxonomy" id="1380685"/>
    <lineage>
        <taxon>Bacteria</taxon>
        <taxon>Bacillati</taxon>
        <taxon>Bacillota</taxon>
        <taxon>Bacilli</taxon>
        <taxon>Bacillales</taxon>
        <taxon>Thermoactinomycetaceae</taxon>
        <taxon>Kroppenstedtia</taxon>
    </lineage>
</organism>
<keyword evidence="3" id="KW-1185">Reference proteome</keyword>
<proteinExistence type="predicted"/>
<accession>A0A7D3XIP3</accession>
<name>A0A7D3XIP3_9BACL</name>
<sequence length="309" mass="35510">MKIRGEGMRYRGVYTKVPNDPSRWKKWESKGRVLMEDYRRSHGGELSSHLICREGDQEFPRLFQLLKEKGTVTIEGALKGYQFTFIGKKGVSSPDEMLNRVKMKRGESVLVYYGVNRMKVDPLGLEILESVTRHGGCLVVVTYTDEQKAFIDSRLQGHIQGVVSLETIREKQGVDFDWPPGVPYLPDPDQDWEDCSKALKRFEERTLRPFGREVRKVLSNEFFDIVFERARHDSLGISVSVAQPKTGRVVYCEEMGGLRYSFYGPQVWRDQRRVEMPAATIRGGGKESKEDGFAKGDEQKTYLRPDILK</sequence>
<feature type="region of interest" description="Disordered" evidence="1">
    <location>
        <begin position="280"/>
        <end position="309"/>
    </location>
</feature>
<dbReference type="EMBL" id="CP048104">
    <property type="protein sequence ID" value="QKG84159.1"/>
    <property type="molecule type" value="Genomic_DNA"/>
</dbReference>
<feature type="compositionally biased region" description="Basic and acidic residues" evidence="1">
    <location>
        <begin position="284"/>
        <end position="309"/>
    </location>
</feature>
<dbReference type="KEGG" id="kpul:GXN76_06510"/>
<dbReference type="RefSeq" id="WP_173221591.1">
    <property type="nucleotide sequence ID" value="NZ_CP048104.1"/>
</dbReference>
<dbReference type="AlphaFoldDB" id="A0A7D3XIP3"/>
<evidence type="ECO:0000313" key="3">
    <source>
        <dbReference type="Proteomes" id="UP000503088"/>
    </source>
</evidence>
<gene>
    <name evidence="2" type="ORF">GXN76_06510</name>
</gene>
<protein>
    <submittedName>
        <fullName evidence="2">Uncharacterized protein</fullName>
    </submittedName>
</protein>
<reference evidence="2 3" key="1">
    <citation type="submission" date="2020-01" db="EMBL/GenBank/DDBJ databases">
        <authorList>
            <person name="Gulvik C.A."/>
            <person name="Batra D.G."/>
        </authorList>
    </citation>
    <scope>NUCLEOTIDE SEQUENCE [LARGE SCALE GENOMIC DNA]</scope>
    <source>
        <strain evidence="2 3">W9323</strain>
    </source>
</reference>
<dbReference type="Proteomes" id="UP000503088">
    <property type="component" value="Chromosome"/>
</dbReference>